<dbReference type="SUPFAM" id="SSF46548">
    <property type="entry name" value="alpha-helical ferredoxin"/>
    <property type="match status" value="1"/>
</dbReference>
<dbReference type="Proteomes" id="UP000885936">
    <property type="component" value="Unassembled WGS sequence"/>
</dbReference>
<evidence type="ECO:0000256" key="4">
    <source>
        <dbReference type="ARBA" id="ARBA00023002"/>
    </source>
</evidence>
<name>A0A1F2P4Z6_9EURY</name>
<dbReference type="GO" id="GO:0016491">
    <property type="term" value="F:oxidoreductase activity"/>
    <property type="evidence" value="ECO:0007669"/>
    <property type="project" value="UniProtKB-KW"/>
</dbReference>
<protein>
    <submittedName>
        <fullName evidence="8">(Fe-S)-binding protein</fullName>
    </submittedName>
    <submittedName>
        <fullName evidence="9">Iron-sulfur binding protein</fullName>
    </submittedName>
</protein>
<evidence type="ECO:0000256" key="6">
    <source>
        <dbReference type="ARBA" id="ARBA00023014"/>
    </source>
</evidence>
<dbReference type="AlphaFoldDB" id="A0A1F2P4Z6"/>
<dbReference type="Proteomes" id="UP000185779">
    <property type="component" value="Unassembled WGS sequence"/>
</dbReference>
<keyword evidence="5" id="KW-0408">Iron</keyword>
<dbReference type="PANTHER" id="PTHR43255:SF1">
    <property type="entry name" value="IRON-SULFUR-BINDING OXIDOREDUCTASE FADF-RELATED"/>
    <property type="match status" value="1"/>
</dbReference>
<dbReference type="InterPro" id="IPR009051">
    <property type="entry name" value="Helical_ferredxn"/>
</dbReference>
<dbReference type="InterPro" id="IPR017900">
    <property type="entry name" value="4Fe4S_Fe_S_CS"/>
</dbReference>
<dbReference type="Pfam" id="PF02754">
    <property type="entry name" value="CCG"/>
    <property type="match status" value="2"/>
</dbReference>
<reference evidence="8" key="2">
    <citation type="journal article" date="2020" name="mSystems">
        <title>Genome- and Community-Level Interaction Insights into Carbon Utilization and Element Cycling Functions of Hydrothermarchaeota in Hydrothermal Sediment.</title>
        <authorList>
            <person name="Zhou Z."/>
            <person name="Liu Y."/>
            <person name="Xu W."/>
            <person name="Pan J."/>
            <person name="Luo Z.H."/>
            <person name="Li M."/>
        </authorList>
    </citation>
    <scope>NUCLEOTIDE SEQUENCE [LARGE SCALE GENOMIC DNA]</scope>
    <source>
        <strain evidence="8">HyVt-386</strain>
    </source>
</reference>
<evidence type="ECO:0000313" key="10">
    <source>
        <dbReference type="Proteomes" id="UP000185779"/>
    </source>
</evidence>
<comment type="caution">
    <text evidence="9">The sequence shown here is derived from an EMBL/GenBank/DDBJ whole genome shotgun (WGS) entry which is preliminary data.</text>
</comment>
<dbReference type="PROSITE" id="PS51379">
    <property type="entry name" value="4FE4S_FER_2"/>
    <property type="match status" value="2"/>
</dbReference>
<evidence type="ECO:0000256" key="2">
    <source>
        <dbReference type="ARBA" id="ARBA00022485"/>
    </source>
</evidence>
<dbReference type="GO" id="GO:0005886">
    <property type="term" value="C:plasma membrane"/>
    <property type="evidence" value="ECO:0007669"/>
    <property type="project" value="TreeGrafter"/>
</dbReference>
<evidence type="ECO:0000256" key="5">
    <source>
        <dbReference type="ARBA" id="ARBA00023004"/>
    </source>
</evidence>
<evidence type="ECO:0000259" key="7">
    <source>
        <dbReference type="PROSITE" id="PS51379"/>
    </source>
</evidence>
<dbReference type="InterPro" id="IPR051460">
    <property type="entry name" value="HdrC_iron-sulfur_subunit"/>
</dbReference>
<dbReference type="PANTHER" id="PTHR43255">
    <property type="entry name" value="IRON-SULFUR-BINDING OXIDOREDUCTASE FADF-RELATED-RELATED"/>
    <property type="match status" value="1"/>
</dbReference>
<dbReference type="EMBL" id="LYOR01000003">
    <property type="protein sequence ID" value="OFV66205.1"/>
    <property type="molecule type" value="Genomic_DNA"/>
</dbReference>
<gene>
    <name evidence="8" type="ORF">ENI32_06940</name>
    <name evidence="9" type="ORF">SBU_000747</name>
</gene>
<accession>A0A1F2P4Z6</accession>
<evidence type="ECO:0000256" key="3">
    <source>
        <dbReference type="ARBA" id="ARBA00022723"/>
    </source>
</evidence>
<evidence type="ECO:0000256" key="1">
    <source>
        <dbReference type="ARBA" id="ARBA00007097"/>
    </source>
</evidence>
<keyword evidence="3" id="KW-0479">Metal-binding</keyword>
<keyword evidence="4" id="KW-0560">Oxidoreductase</keyword>
<dbReference type="Pfam" id="PF13183">
    <property type="entry name" value="Fer4_8"/>
    <property type="match status" value="1"/>
</dbReference>
<feature type="domain" description="4Fe-4S ferredoxin-type" evidence="7">
    <location>
        <begin position="1"/>
        <end position="31"/>
    </location>
</feature>
<keyword evidence="6" id="KW-0411">Iron-sulfur</keyword>
<dbReference type="GO" id="GO:0051539">
    <property type="term" value="F:4 iron, 4 sulfur cluster binding"/>
    <property type="evidence" value="ECO:0007669"/>
    <property type="project" value="UniProtKB-KW"/>
</dbReference>
<evidence type="ECO:0000313" key="8">
    <source>
        <dbReference type="EMBL" id="HEC57594.1"/>
    </source>
</evidence>
<dbReference type="GO" id="GO:0046872">
    <property type="term" value="F:metal ion binding"/>
    <property type="evidence" value="ECO:0007669"/>
    <property type="project" value="UniProtKB-KW"/>
</dbReference>
<dbReference type="PATRIC" id="fig|1839936.3.peg.757"/>
<dbReference type="InterPro" id="IPR004017">
    <property type="entry name" value="Cys_rich_dom"/>
</dbReference>
<keyword evidence="10" id="KW-1185">Reference proteome</keyword>
<feature type="domain" description="4Fe-4S ferredoxin-type" evidence="7">
    <location>
        <begin position="49"/>
        <end position="82"/>
    </location>
</feature>
<organism evidence="9 10">
    <name type="scientific">Candidatus Syntropharchaeum butanivorans</name>
    <dbReference type="NCBI Taxonomy" id="1839936"/>
    <lineage>
        <taxon>Archaea</taxon>
        <taxon>Methanobacteriati</taxon>
        <taxon>Methanobacteriota</taxon>
        <taxon>Stenosarchaea group</taxon>
        <taxon>Methanomicrobia</taxon>
        <taxon>Methanosarcinales</taxon>
        <taxon>ANME-2 cluster</taxon>
        <taxon>Candidatus Syntropharchaeum</taxon>
    </lineage>
</organism>
<reference evidence="9 10" key="1">
    <citation type="submission" date="2016-05" db="EMBL/GenBank/DDBJ databases">
        <title>Microbial consortia oxidize butane by reversing methanogenesis.</title>
        <authorList>
            <person name="Laso-Perez R."/>
            <person name="Richter M."/>
            <person name="Wegener G."/>
            <person name="Musat F."/>
        </authorList>
    </citation>
    <scope>NUCLEOTIDE SEQUENCE [LARGE SCALE GENOMIC DNA]</scope>
    <source>
        <strain evidence="9">BOX1</strain>
    </source>
</reference>
<evidence type="ECO:0000313" key="9">
    <source>
        <dbReference type="EMBL" id="OFV66205.1"/>
    </source>
</evidence>
<proteinExistence type="inferred from homology"/>
<dbReference type="STRING" id="1839936.SBU_000747"/>
<comment type="similarity">
    <text evidence="1">Belongs to the HdrC family.</text>
</comment>
<dbReference type="PROSITE" id="PS00198">
    <property type="entry name" value="4FE4S_FER_1"/>
    <property type="match status" value="1"/>
</dbReference>
<keyword evidence="2" id="KW-0004">4Fe-4S</keyword>
<sequence>MPEMIDLLSCLRCGRCRAVCPTLESLGWESMGPRGRIMLCLGYLEGAGWIEGVSDSLYTCTTCGACSFICPSGVDVDSIVEYLRREYLKSHKDGRIEEMYEAIRIYGNPMGDTRSRWWWLEGVNGITLRRRSDIIYFAGCLLSYRSREVAVSTLKILADFGVALLEDERCCGSPLLRLGVENPPTMEDNIRQIEESGAELILTSCPGCYMTLKNDYNLDCSVMHTAEFFSEHLDEIDPGRLGITVTYHDPCHLARGEGVIEEPRAVIERICKLREMKRNRELSGCCGGGGGVRSGYHNLSRAITVRRLEDVPPDADLIVTTCPLCIINLSDGGGNVIDLAQLIERSKM</sequence>
<dbReference type="InterPro" id="IPR017896">
    <property type="entry name" value="4Fe4S_Fe-S-bd"/>
</dbReference>
<dbReference type="Gene3D" id="1.10.1060.10">
    <property type="entry name" value="Alpha-helical ferredoxin"/>
    <property type="match status" value="1"/>
</dbReference>
<dbReference type="EMBL" id="DRIE01000111">
    <property type="protein sequence ID" value="HEC57594.1"/>
    <property type="molecule type" value="Genomic_DNA"/>
</dbReference>